<sequence length="142" mass="16306">KKNSDPDLDSEEKFKVTKKKLKKGKSQQKINQISDTKPSNKNMKSNKPRKELNFNEKDSKYSPENTKKAHKQKSSTNTKAHRVSSPENRTLDVDVNDEENQLMSDNDEEDENGKSKFIVRKVKSGNNKLKKLQNTKSQLNTA</sequence>
<protein>
    <submittedName>
        <fullName evidence="2">Uncharacterized protein</fullName>
    </submittedName>
</protein>
<feature type="compositionally biased region" description="Basic residues" evidence="1">
    <location>
        <begin position="117"/>
        <end position="133"/>
    </location>
</feature>
<feature type="compositionally biased region" description="Acidic residues" evidence="1">
    <location>
        <begin position="94"/>
        <end position="111"/>
    </location>
</feature>
<evidence type="ECO:0000313" key="2">
    <source>
        <dbReference type="EMBL" id="JAS51611.1"/>
    </source>
</evidence>
<evidence type="ECO:0000256" key="1">
    <source>
        <dbReference type="SAM" id="MobiDB-lite"/>
    </source>
</evidence>
<feature type="non-terminal residue" evidence="2">
    <location>
        <position position="142"/>
    </location>
</feature>
<feature type="compositionally biased region" description="Basic and acidic residues" evidence="1">
    <location>
        <begin position="48"/>
        <end position="67"/>
    </location>
</feature>
<dbReference type="AlphaFoldDB" id="A0A1B6FN71"/>
<feature type="compositionally biased region" description="Acidic residues" evidence="1">
    <location>
        <begin position="1"/>
        <end position="10"/>
    </location>
</feature>
<organism evidence="2">
    <name type="scientific">Cuerna arida</name>
    <dbReference type="NCBI Taxonomy" id="1464854"/>
    <lineage>
        <taxon>Eukaryota</taxon>
        <taxon>Metazoa</taxon>
        <taxon>Ecdysozoa</taxon>
        <taxon>Arthropoda</taxon>
        <taxon>Hexapoda</taxon>
        <taxon>Insecta</taxon>
        <taxon>Pterygota</taxon>
        <taxon>Neoptera</taxon>
        <taxon>Paraneoptera</taxon>
        <taxon>Hemiptera</taxon>
        <taxon>Auchenorrhyncha</taxon>
        <taxon>Membracoidea</taxon>
        <taxon>Cicadellidae</taxon>
        <taxon>Cicadellinae</taxon>
        <taxon>Proconiini</taxon>
        <taxon>Cuerna</taxon>
    </lineage>
</organism>
<dbReference type="EMBL" id="GECZ01018158">
    <property type="protein sequence ID" value="JAS51611.1"/>
    <property type="molecule type" value="Transcribed_RNA"/>
</dbReference>
<proteinExistence type="predicted"/>
<reference evidence="2" key="1">
    <citation type="submission" date="2015-11" db="EMBL/GenBank/DDBJ databases">
        <title>De novo transcriptome assembly of four potential Pierce s Disease insect vectors from Arizona vineyards.</title>
        <authorList>
            <person name="Tassone E.E."/>
        </authorList>
    </citation>
    <scope>NUCLEOTIDE SEQUENCE</scope>
</reference>
<feature type="non-terminal residue" evidence="2">
    <location>
        <position position="1"/>
    </location>
</feature>
<feature type="region of interest" description="Disordered" evidence="1">
    <location>
        <begin position="1"/>
        <end position="142"/>
    </location>
</feature>
<name>A0A1B6FN71_9HEMI</name>
<gene>
    <name evidence="2" type="ORF">g.45679</name>
</gene>
<accession>A0A1B6FN71</accession>
<feature type="compositionally biased region" description="Basic residues" evidence="1">
    <location>
        <begin position="16"/>
        <end position="26"/>
    </location>
</feature>